<dbReference type="SUPFAM" id="SSF143447">
    <property type="entry name" value="AMMECR1-like"/>
    <property type="match status" value="1"/>
</dbReference>
<protein>
    <recommendedName>
        <fullName evidence="1">AMMECR1 domain-containing protein</fullName>
    </recommendedName>
</protein>
<organism evidence="2 3">
    <name type="scientific">Hanseniaspora guilliermondii</name>
    <dbReference type="NCBI Taxonomy" id="56406"/>
    <lineage>
        <taxon>Eukaryota</taxon>
        <taxon>Fungi</taxon>
        <taxon>Dikarya</taxon>
        <taxon>Ascomycota</taxon>
        <taxon>Saccharomycotina</taxon>
        <taxon>Saccharomycetes</taxon>
        <taxon>Saccharomycodales</taxon>
        <taxon>Saccharomycodaceae</taxon>
        <taxon>Hanseniaspora</taxon>
    </lineage>
</organism>
<dbReference type="PROSITE" id="PS51112">
    <property type="entry name" value="AMMECR1"/>
    <property type="match status" value="1"/>
</dbReference>
<dbReference type="InterPro" id="IPR036071">
    <property type="entry name" value="AMMECR1_dom_sf"/>
</dbReference>
<evidence type="ECO:0000313" key="2">
    <source>
        <dbReference type="EMBL" id="SGZ41578.1"/>
    </source>
</evidence>
<feature type="domain" description="AMMECR1" evidence="1">
    <location>
        <begin position="8"/>
        <end position="251"/>
    </location>
</feature>
<dbReference type="Pfam" id="PF01871">
    <property type="entry name" value="AMMECR1"/>
    <property type="match status" value="1"/>
</dbReference>
<keyword evidence="3" id="KW-1185">Reference proteome</keyword>
<evidence type="ECO:0000259" key="1">
    <source>
        <dbReference type="PROSITE" id="PS51112"/>
    </source>
</evidence>
<dbReference type="InterPro" id="IPR023473">
    <property type="entry name" value="AMMECR1"/>
</dbReference>
<proteinExistence type="predicted"/>
<gene>
    <name evidence="2" type="ORF">HGUI_03779</name>
</gene>
<dbReference type="AlphaFoldDB" id="A0A1L0B5B2"/>
<sequence length="268" mass="31580">MTITNRTTEHTQSEKLSSAPFYCFLVLLKHFNLSSIKDFQVKDLEYTLKQKNFEHDKSTLQQLNKTPMFVTWEERTPSNTYELRGCIGTFSKVSIEEGLKTYSLTAALQDPRFPPIIRKEVEKLRCKVSLLTDFKTIYDKVITDTRMHHIDPKKDNSNFWKHIEKNFKILPNDVENSNGIEIHFTYFGKSYHSTFLPEVMIEHEMDVQTTFEHLLMKALSRDHKKKEDLDLLKRLIMKDPKKSIDKVIVYKSTKSCMTYEQVVKILSQ</sequence>
<dbReference type="VEuPathDB" id="FungiDB:HGUI_03779"/>
<dbReference type="Gene3D" id="3.30.700.20">
    <property type="entry name" value="Hypothetical protein ph0010, domain 1"/>
    <property type="match status" value="1"/>
</dbReference>
<dbReference type="OrthoDB" id="24630at2759"/>
<dbReference type="InterPro" id="IPR027485">
    <property type="entry name" value="AMMECR1_N"/>
</dbReference>
<name>A0A1L0B5B2_9ASCO</name>
<dbReference type="PANTHER" id="PTHR13016">
    <property type="entry name" value="AMMECR1 HOMOLOG"/>
    <property type="match status" value="1"/>
</dbReference>
<dbReference type="PANTHER" id="PTHR13016:SF0">
    <property type="entry name" value="AMME SYNDROME CANDIDATE GENE 1 PROTEIN"/>
    <property type="match status" value="1"/>
</dbReference>
<evidence type="ECO:0000313" key="3">
    <source>
        <dbReference type="Proteomes" id="UP000183365"/>
    </source>
</evidence>
<accession>A0A1L0B5B2</accession>
<reference evidence="3" key="1">
    <citation type="submission" date="2016-11" db="EMBL/GenBank/DDBJ databases">
        <authorList>
            <person name="Guldener U."/>
        </authorList>
    </citation>
    <scope>NUCLEOTIDE SEQUENCE [LARGE SCALE GENOMIC DNA]</scope>
</reference>
<dbReference type="EMBL" id="FQNF01000118">
    <property type="protein sequence ID" value="SGZ41578.1"/>
    <property type="molecule type" value="Genomic_DNA"/>
</dbReference>
<dbReference type="InterPro" id="IPR002733">
    <property type="entry name" value="AMMECR1_domain"/>
</dbReference>
<dbReference type="Proteomes" id="UP000183365">
    <property type="component" value="Unassembled WGS sequence"/>
</dbReference>
<dbReference type="Gene3D" id="3.30.1490.150">
    <property type="entry name" value="Hypothetical protein ph0010, domain 2"/>
    <property type="match status" value="1"/>
</dbReference>